<name>A0AAV3P5W5_LITER</name>
<evidence type="ECO:0000313" key="2">
    <source>
        <dbReference type="Proteomes" id="UP001454036"/>
    </source>
</evidence>
<evidence type="ECO:0000313" key="1">
    <source>
        <dbReference type="EMBL" id="GAA0146995.1"/>
    </source>
</evidence>
<organism evidence="1 2">
    <name type="scientific">Lithospermum erythrorhizon</name>
    <name type="common">Purple gromwell</name>
    <name type="synonym">Lithospermum officinale var. erythrorhizon</name>
    <dbReference type="NCBI Taxonomy" id="34254"/>
    <lineage>
        <taxon>Eukaryota</taxon>
        <taxon>Viridiplantae</taxon>
        <taxon>Streptophyta</taxon>
        <taxon>Embryophyta</taxon>
        <taxon>Tracheophyta</taxon>
        <taxon>Spermatophyta</taxon>
        <taxon>Magnoliopsida</taxon>
        <taxon>eudicotyledons</taxon>
        <taxon>Gunneridae</taxon>
        <taxon>Pentapetalae</taxon>
        <taxon>asterids</taxon>
        <taxon>lamiids</taxon>
        <taxon>Boraginales</taxon>
        <taxon>Boraginaceae</taxon>
        <taxon>Boraginoideae</taxon>
        <taxon>Lithospermeae</taxon>
        <taxon>Lithospermum</taxon>
    </lineage>
</organism>
<protein>
    <submittedName>
        <fullName evidence="1">Uncharacterized protein</fullName>
    </submittedName>
</protein>
<dbReference type="EMBL" id="BAABME010046747">
    <property type="protein sequence ID" value="GAA0146995.1"/>
    <property type="molecule type" value="Genomic_DNA"/>
</dbReference>
<proteinExistence type="predicted"/>
<dbReference type="Proteomes" id="UP001454036">
    <property type="component" value="Unassembled WGS sequence"/>
</dbReference>
<reference evidence="1 2" key="1">
    <citation type="submission" date="2024-01" db="EMBL/GenBank/DDBJ databases">
        <title>The complete chloroplast genome sequence of Lithospermum erythrorhizon: insights into the phylogenetic relationship among Boraginaceae species and the maternal lineages of purple gromwells.</title>
        <authorList>
            <person name="Okada T."/>
            <person name="Watanabe K."/>
        </authorList>
    </citation>
    <scope>NUCLEOTIDE SEQUENCE [LARGE SCALE GENOMIC DNA]</scope>
</reference>
<accession>A0AAV3P5W5</accession>
<dbReference type="AlphaFoldDB" id="A0AAV3P5W5"/>
<gene>
    <name evidence="1" type="ORF">LIER_44078</name>
</gene>
<sequence length="162" mass="18724">MMSKGGKHGRKVSGGSPVTLKNICVLTKAEVSGLQNQVVETSENFRPIEVVNNTDFSEKIFSNDFWFAPHENIVGWNLPTIYDMYDEDYIYHQHVEQSTSDLSYDILWFKVIQKVLACTRQVMIVIWRHHTKDGDTYNYHGVSYADLDSVGKRTRFLDWNAV</sequence>
<keyword evidence="2" id="KW-1185">Reference proteome</keyword>
<comment type="caution">
    <text evidence="1">The sequence shown here is derived from an EMBL/GenBank/DDBJ whole genome shotgun (WGS) entry which is preliminary data.</text>
</comment>